<dbReference type="EMBL" id="JAATLI010000004">
    <property type="protein sequence ID" value="NJC17767.1"/>
    <property type="molecule type" value="Genomic_DNA"/>
</dbReference>
<name>A0A7X5YB04_9BACT</name>
<gene>
    <name evidence="1" type="ORF">GGR15_001382</name>
</gene>
<accession>A0A7X5YB04</accession>
<proteinExistence type="predicted"/>
<dbReference type="Proteomes" id="UP000576368">
    <property type="component" value="Unassembled WGS sequence"/>
</dbReference>
<evidence type="ECO:0000313" key="1">
    <source>
        <dbReference type="EMBL" id="NJC17767.1"/>
    </source>
</evidence>
<reference evidence="1 2" key="1">
    <citation type="submission" date="2020-03" db="EMBL/GenBank/DDBJ databases">
        <title>Genomic Encyclopedia of Type Strains, Phase IV (KMG-IV): sequencing the most valuable type-strain genomes for metagenomic binning, comparative biology and taxonomic classification.</title>
        <authorList>
            <person name="Goeker M."/>
        </authorList>
    </citation>
    <scope>NUCLEOTIDE SEQUENCE [LARGE SCALE GENOMIC DNA]</scope>
    <source>
        <strain evidence="1 2">DSM 105722</strain>
    </source>
</reference>
<organism evidence="1 2">
    <name type="scientific">Butyricimonas paravirosa</name>
    <dbReference type="NCBI Taxonomy" id="1472417"/>
    <lineage>
        <taxon>Bacteria</taxon>
        <taxon>Pseudomonadati</taxon>
        <taxon>Bacteroidota</taxon>
        <taxon>Bacteroidia</taxon>
        <taxon>Bacteroidales</taxon>
        <taxon>Odoribacteraceae</taxon>
        <taxon>Butyricimonas</taxon>
    </lineage>
</organism>
<dbReference type="AlphaFoldDB" id="A0A7X5YB04"/>
<protein>
    <submittedName>
        <fullName evidence="1">Uncharacterized protein</fullName>
    </submittedName>
</protein>
<comment type="caution">
    <text evidence="1">The sequence shown here is derived from an EMBL/GenBank/DDBJ whole genome shotgun (WGS) entry which is preliminary data.</text>
</comment>
<sequence length="70" mass="8119">MSNFSYRICIIKSVVIEVCLIESVLAMIRPQPYLSATEDDLFDLWFGRSYTAFCFRFKGTAKKDKSLEKP</sequence>
<evidence type="ECO:0000313" key="2">
    <source>
        <dbReference type="Proteomes" id="UP000576368"/>
    </source>
</evidence>